<dbReference type="OrthoDB" id="414945at2759"/>
<dbReference type="CDD" id="cd09272">
    <property type="entry name" value="RNase_HI_RT_Ty1"/>
    <property type="match status" value="1"/>
</dbReference>
<sequence length="252" mass="29255">MTGYIYSHIVRKVGEDENDRSKTVGSKDICENGNIDEIESALDGKLAIMEEMRALKKNKTWDLFEIIQVKKKMGDEYEIRYLGNLKFFLGVEIWWDVGLVDTSIEFNARLRNSDDRVSVDKEKYQRLVGKLIYLSHHGLTSPMLLRFRKTSRRCIENNPITWRSKKKGSSVEAENRAISLGICEEIWLQKVLSDLRKDYEMPMKLLCDNKGTISVANNPVPHGRTKHVKIDRHFIMKRLDNDSICISYIHSS</sequence>
<comment type="caution">
    <text evidence="1">The sequence shown here is derived from an EMBL/GenBank/DDBJ whole genome shotgun (WGS) entry which is preliminary data.</text>
</comment>
<name>A0A5A7U2V9_CUCMM</name>
<dbReference type="Proteomes" id="UP000321393">
    <property type="component" value="Unassembled WGS sequence"/>
</dbReference>
<proteinExistence type="predicted"/>
<dbReference type="EMBL" id="SSTE01011930">
    <property type="protein sequence ID" value="KAA0050172.1"/>
    <property type="molecule type" value="Genomic_DNA"/>
</dbReference>
<dbReference type="STRING" id="1194695.A0A5A7U2V9"/>
<evidence type="ECO:0000313" key="1">
    <source>
        <dbReference type="EMBL" id="KAA0050172.1"/>
    </source>
</evidence>
<gene>
    <name evidence="1" type="ORF">E6C27_scaffold675G002050</name>
</gene>
<protein>
    <submittedName>
        <fullName evidence="1">Mitochondrial protein</fullName>
    </submittedName>
</protein>
<accession>A0A5A7U2V9</accession>
<evidence type="ECO:0000313" key="2">
    <source>
        <dbReference type="Proteomes" id="UP000321393"/>
    </source>
</evidence>
<reference evidence="1 2" key="1">
    <citation type="submission" date="2019-08" db="EMBL/GenBank/DDBJ databases">
        <title>Draft genome sequences of two oriental melons (Cucumis melo L. var makuwa).</title>
        <authorList>
            <person name="Kwon S.-Y."/>
        </authorList>
    </citation>
    <scope>NUCLEOTIDE SEQUENCE [LARGE SCALE GENOMIC DNA]</scope>
    <source>
        <strain evidence="2">cv. SW 3</strain>
        <tissue evidence="1">Leaf</tissue>
    </source>
</reference>
<dbReference type="AlphaFoldDB" id="A0A5A7U2V9"/>
<dbReference type="PANTHER" id="PTHR11439">
    <property type="entry name" value="GAG-POL-RELATED RETROTRANSPOSON"/>
    <property type="match status" value="1"/>
</dbReference>
<dbReference type="PANTHER" id="PTHR11439:SF463">
    <property type="entry name" value="REVERSE TRANSCRIPTASE TY1_COPIA-TYPE DOMAIN-CONTAINING PROTEIN"/>
    <property type="match status" value="1"/>
</dbReference>
<organism evidence="1 2">
    <name type="scientific">Cucumis melo var. makuwa</name>
    <name type="common">Oriental melon</name>
    <dbReference type="NCBI Taxonomy" id="1194695"/>
    <lineage>
        <taxon>Eukaryota</taxon>
        <taxon>Viridiplantae</taxon>
        <taxon>Streptophyta</taxon>
        <taxon>Embryophyta</taxon>
        <taxon>Tracheophyta</taxon>
        <taxon>Spermatophyta</taxon>
        <taxon>Magnoliopsida</taxon>
        <taxon>eudicotyledons</taxon>
        <taxon>Gunneridae</taxon>
        <taxon>Pentapetalae</taxon>
        <taxon>rosids</taxon>
        <taxon>fabids</taxon>
        <taxon>Cucurbitales</taxon>
        <taxon>Cucurbitaceae</taxon>
        <taxon>Benincaseae</taxon>
        <taxon>Cucumis</taxon>
    </lineage>
</organism>